<dbReference type="PATRIC" id="fig|423471.3.peg.4572"/>
<dbReference type="RefSeq" id="WP_007312688.1">
    <property type="nucleotide sequence ID" value="NZ_AESD01000727.1"/>
</dbReference>
<organism evidence="1 2">
    <name type="scientific">Crocosphaera watsonii WH 0003</name>
    <dbReference type="NCBI Taxonomy" id="423471"/>
    <lineage>
        <taxon>Bacteria</taxon>
        <taxon>Bacillati</taxon>
        <taxon>Cyanobacteriota</taxon>
        <taxon>Cyanophyceae</taxon>
        <taxon>Oscillatoriophycideae</taxon>
        <taxon>Chroococcales</taxon>
        <taxon>Aphanothecaceae</taxon>
        <taxon>Crocosphaera</taxon>
    </lineage>
</organism>
<dbReference type="GeneID" id="88768244"/>
<gene>
    <name evidence="1" type="ORF">CWATWH0003_4883</name>
</gene>
<dbReference type="Proteomes" id="UP000003477">
    <property type="component" value="Unassembled WGS sequence"/>
</dbReference>
<evidence type="ECO:0000313" key="1">
    <source>
        <dbReference type="EMBL" id="EHJ10370.1"/>
    </source>
</evidence>
<evidence type="ECO:0000313" key="2">
    <source>
        <dbReference type="Proteomes" id="UP000003477"/>
    </source>
</evidence>
<proteinExistence type="predicted"/>
<sequence>MSIEDYFNNQQANIVLDTGLVSNSGETAYEILTQEGLLDLIDTMSNYNVLGSTDAFLDNISEGDLEKLAIAWDNTSVISISHDFFNCIIFWLSLKGAAPAFMRGCLRRFPPQFIRPVPTLTFGTVRGFSQGS</sequence>
<dbReference type="AlphaFoldDB" id="G5JBR8"/>
<reference evidence="1 2" key="1">
    <citation type="journal article" date="2011" name="Front. Microbiol.">
        <title>Two Strains of Crocosphaera watsonii with Highly Conserved Genomes are Distinguished by Strain-Specific Features.</title>
        <authorList>
            <person name="Bench S.R."/>
            <person name="Ilikchyan I.N."/>
            <person name="Tripp H.J."/>
            <person name="Zehr J.P."/>
        </authorList>
    </citation>
    <scope>NUCLEOTIDE SEQUENCE [LARGE SCALE GENOMIC DNA]</scope>
    <source>
        <strain evidence="1 2">WH 0003</strain>
    </source>
</reference>
<dbReference type="EMBL" id="AESD01000727">
    <property type="protein sequence ID" value="EHJ10370.1"/>
    <property type="molecule type" value="Genomic_DNA"/>
</dbReference>
<accession>G5JBR8</accession>
<comment type="caution">
    <text evidence="1">The sequence shown here is derived from an EMBL/GenBank/DDBJ whole genome shotgun (WGS) entry which is preliminary data.</text>
</comment>
<protein>
    <submittedName>
        <fullName evidence="1">Uncharacterized protein</fullName>
    </submittedName>
</protein>
<name>G5JBR8_CROWT</name>